<evidence type="ECO:0000256" key="8">
    <source>
        <dbReference type="RuleBase" id="RU363041"/>
    </source>
</evidence>
<dbReference type="InterPro" id="IPR002781">
    <property type="entry name" value="TM_pro_TauE-like"/>
</dbReference>
<keyword evidence="5 8" id="KW-0812">Transmembrane</keyword>
<reference evidence="9" key="2">
    <citation type="journal article" date="2022" name="Res Sq">
        <title>Evolution of multicellular longitudinally dividing oral cavity symbionts (Neisseriaceae).</title>
        <authorList>
            <person name="Nyongesa S."/>
            <person name="Weber P."/>
            <person name="Bernet E."/>
            <person name="Pullido F."/>
            <person name="Nieckarz M."/>
            <person name="Delaby M."/>
            <person name="Nieves C."/>
            <person name="Viehboeck T."/>
            <person name="Krause N."/>
            <person name="Rivera-Millot A."/>
            <person name="Nakamura A."/>
            <person name="Vischer N."/>
            <person name="VanNieuwenhze M."/>
            <person name="Brun Y."/>
            <person name="Cava F."/>
            <person name="Bulgheresi S."/>
            <person name="Veyrier F."/>
        </authorList>
    </citation>
    <scope>NUCLEOTIDE SEQUENCE</scope>
    <source>
        <strain evidence="9">SAG 1488-6</strain>
    </source>
</reference>
<comment type="similarity">
    <text evidence="2 8">Belongs to the 4-toluene sulfonate uptake permease (TSUP) (TC 2.A.102) family.</text>
</comment>
<evidence type="ECO:0000313" key="9">
    <source>
        <dbReference type="EMBL" id="UOO93126.1"/>
    </source>
</evidence>
<evidence type="ECO:0000256" key="5">
    <source>
        <dbReference type="ARBA" id="ARBA00022692"/>
    </source>
</evidence>
<dbReference type="RefSeq" id="WP_019958762.1">
    <property type="nucleotide sequence ID" value="NZ_CP091512.1"/>
</dbReference>
<sequence>MTIELLAFLIAGAAAGGFISGLAGFGTALLSLSIWLYVMPTWQAVALVAATSVFSGLQSMWSIRSDLRQGTHALPWFLLPALFGIPLGAWSLQWVQADMLKLLIAVLMLAYGVFRLCASQWQFRQESPSAAHALIGFIGGLLGGAAALSGVIPTMWCALQTWPKSQVSAVLRPYNLVIIALAMALYAYQGFYSSDTLVLFAVALPITLVFSQIGLWLFHRLNDVQFRRLINALMFGCGGLLLVNQLF</sequence>
<name>A0ABY4ECW1_VITST</name>
<keyword evidence="10" id="KW-1185">Reference proteome</keyword>
<evidence type="ECO:0000256" key="1">
    <source>
        <dbReference type="ARBA" id="ARBA00004651"/>
    </source>
</evidence>
<feature type="transmembrane region" description="Helical" evidence="8">
    <location>
        <begin position="102"/>
        <end position="121"/>
    </location>
</feature>
<dbReference type="InterPro" id="IPR052017">
    <property type="entry name" value="TSUP"/>
</dbReference>
<evidence type="ECO:0000256" key="2">
    <source>
        <dbReference type="ARBA" id="ARBA00009142"/>
    </source>
</evidence>
<dbReference type="PANTHER" id="PTHR30269">
    <property type="entry name" value="TRANSMEMBRANE PROTEIN YFCA"/>
    <property type="match status" value="1"/>
</dbReference>
<feature type="transmembrane region" description="Helical" evidence="8">
    <location>
        <begin position="197"/>
        <end position="217"/>
    </location>
</feature>
<keyword evidence="6 8" id="KW-1133">Transmembrane helix</keyword>
<keyword evidence="4 8" id="KW-1003">Cell membrane</keyword>
<feature type="transmembrane region" description="Helical" evidence="8">
    <location>
        <begin position="6"/>
        <end position="37"/>
    </location>
</feature>
<gene>
    <name evidence="9" type="ORF">LVJ81_03590</name>
</gene>
<evidence type="ECO:0000256" key="6">
    <source>
        <dbReference type="ARBA" id="ARBA00022989"/>
    </source>
</evidence>
<keyword evidence="3" id="KW-0813">Transport</keyword>
<evidence type="ECO:0000256" key="4">
    <source>
        <dbReference type="ARBA" id="ARBA00022475"/>
    </source>
</evidence>
<dbReference type="PANTHER" id="PTHR30269:SF37">
    <property type="entry name" value="MEMBRANE TRANSPORTER PROTEIN"/>
    <property type="match status" value="1"/>
</dbReference>
<proteinExistence type="inferred from homology"/>
<feature type="transmembrane region" description="Helical" evidence="8">
    <location>
        <begin position="73"/>
        <end position="90"/>
    </location>
</feature>
<reference evidence="9" key="1">
    <citation type="submission" date="2021-12" db="EMBL/GenBank/DDBJ databases">
        <authorList>
            <person name="Veyrier F.J."/>
        </authorList>
    </citation>
    <scope>NUCLEOTIDE SEQUENCE</scope>
    <source>
        <strain evidence="9">SAG 1488-6</strain>
    </source>
</reference>
<comment type="subcellular location">
    <subcellularLocation>
        <location evidence="1 8">Cell membrane</location>
        <topology evidence="1 8">Multi-pass membrane protein</topology>
    </subcellularLocation>
</comment>
<accession>A0ABY4ECW1</accession>
<organism evidence="9 10">
    <name type="scientific">Vitreoscilla stercoraria</name>
    <dbReference type="NCBI Taxonomy" id="61"/>
    <lineage>
        <taxon>Bacteria</taxon>
        <taxon>Pseudomonadati</taxon>
        <taxon>Pseudomonadota</taxon>
        <taxon>Betaproteobacteria</taxon>
        <taxon>Neisseriales</taxon>
        <taxon>Neisseriaceae</taxon>
        <taxon>Vitreoscilla</taxon>
    </lineage>
</organism>
<evidence type="ECO:0000256" key="7">
    <source>
        <dbReference type="ARBA" id="ARBA00023136"/>
    </source>
</evidence>
<keyword evidence="7 8" id="KW-0472">Membrane</keyword>
<evidence type="ECO:0000313" key="10">
    <source>
        <dbReference type="Proteomes" id="UP000832034"/>
    </source>
</evidence>
<feature type="transmembrane region" description="Helical" evidence="8">
    <location>
        <begin position="171"/>
        <end position="191"/>
    </location>
</feature>
<evidence type="ECO:0000256" key="3">
    <source>
        <dbReference type="ARBA" id="ARBA00022448"/>
    </source>
</evidence>
<feature type="transmembrane region" description="Helical" evidence="8">
    <location>
        <begin position="133"/>
        <end position="159"/>
    </location>
</feature>
<dbReference type="Pfam" id="PF01925">
    <property type="entry name" value="TauE"/>
    <property type="match status" value="1"/>
</dbReference>
<dbReference type="Proteomes" id="UP000832034">
    <property type="component" value="Chromosome"/>
</dbReference>
<feature type="transmembrane region" description="Helical" evidence="8">
    <location>
        <begin position="44"/>
        <end position="61"/>
    </location>
</feature>
<dbReference type="EMBL" id="CP091512">
    <property type="protein sequence ID" value="UOO93126.1"/>
    <property type="molecule type" value="Genomic_DNA"/>
</dbReference>
<protein>
    <recommendedName>
        <fullName evidence="8">Probable membrane transporter protein</fullName>
    </recommendedName>
</protein>